<feature type="transmembrane region" description="Helical" evidence="1">
    <location>
        <begin position="297"/>
        <end position="320"/>
    </location>
</feature>
<accession>A0A7X0EUW5</accession>
<evidence type="ECO:0000313" key="4">
    <source>
        <dbReference type="Proteomes" id="UP000583800"/>
    </source>
</evidence>
<dbReference type="EMBL" id="JACHJB010000001">
    <property type="protein sequence ID" value="MBB6344883.1"/>
    <property type="molecule type" value="Genomic_DNA"/>
</dbReference>
<feature type="transmembrane region" description="Helical" evidence="1">
    <location>
        <begin position="100"/>
        <end position="124"/>
    </location>
</feature>
<keyword evidence="4" id="KW-1185">Reference proteome</keyword>
<feature type="transmembrane region" description="Helical" evidence="1">
    <location>
        <begin position="56"/>
        <end position="80"/>
    </location>
</feature>
<keyword evidence="1" id="KW-0812">Transmembrane</keyword>
<name>A0A7X0EUW5_9ACTN</name>
<dbReference type="InterPro" id="IPR052710">
    <property type="entry name" value="CAAX_protease"/>
</dbReference>
<dbReference type="InterPro" id="IPR003675">
    <property type="entry name" value="Rce1/LyrA-like_dom"/>
</dbReference>
<evidence type="ECO:0000313" key="3">
    <source>
        <dbReference type="EMBL" id="MBB6344883.1"/>
    </source>
</evidence>
<sequence length="330" mass="34739">MQENPGPHFGPHQHGPAAYPYPYLPPQPPSWFLPTPSGARYDQLARTSQARLWRQLVGTLVVAVAFVAVSITVAVAGMVVAGLTGVPMLPGTSQIFGDPVFALVVLLLSLALVLPLVFGTAALVQRRRPGTLSSVAGRLRWSWMLRCAGVAVLALVLGQGAQLTMLAVTGGDVSEAVGWAGWGQLLPALAVVVLLVPFQAAAEEYIFRGWVLQAFGAHLRNPVWGILIGAAVFASLHGYEWVGLIDVFAFGALMGWLAIRTGGLEAPIALHVVNNMVAFGLSAAAGNLEEALEQGAVPWQSLAGTVVQLSVFTAGVLYLARKRSISTVSP</sequence>
<feature type="domain" description="CAAX prenyl protease 2/Lysostaphin resistance protein A-like" evidence="2">
    <location>
        <begin position="189"/>
        <end position="277"/>
    </location>
</feature>
<comment type="caution">
    <text evidence="3">The sequence shown here is derived from an EMBL/GenBank/DDBJ whole genome shotgun (WGS) entry which is preliminary data.</text>
</comment>
<reference evidence="3 4" key="1">
    <citation type="submission" date="2020-08" db="EMBL/GenBank/DDBJ databases">
        <title>Sequencing the genomes of 1000 actinobacteria strains.</title>
        <authorList>
            <person name="Klenk H.-P."/>
        </authorList>
    </citation>
    <scope>NUCLEOTIDE SEQUENCE [LARGE SCALE GENOMIC DNA]</scope>
    <source>
        <strain evidence="3 4">DSM 45913</strain>
    </source>
</reference>
<organism evidence="3 4">
    <name type="scientific">Nonomuraea muscovyensis</name>
    <dbReference type="NCBI Taxonomy" id="1124761"/>
    <lineage>
        <taxon>Bacteria</taxon>
        <taxon>Bacillati</taxon>
        <taxon>Actinomycetota</taxon>
        <taxon>Actinomycetes</taxon>
        <taxon>Streptosporangiales</taxon>
        <taxon>Streptosporangiaceae</taxon>
        <taxon>Nonomuraea</taxon>
    </lineage>
</organism>
<evidence type="ECO:0000256" key="1">
    <source>
        <dbReference type="SAM" id="Phobius"/>
    </source>
</evidence>
<dbReference type="GO" id="GO:0080120">
    <property type="term" value="P:CAAX-box protein maturation"/>
    <property type="evidence" value="ECO:0007669"/>
    <property type="project" value="UniProtKB-ARBA"/>
</dbReference>
<dbReference type="AlphaFoldDB" id="A0A7X0EUW5"/>
<dbReference type="Pfam" id="PF02517">
    <property type="entry name" value="Rce1-like"/>
    <property type="match status" value="1"/>
</dbReference>
<keyword evidence="1" id="KW-1133">Transmembrane helix</keyword>
<dbReference type="GO" id="GO:0004175">
    <property type="term" value="F:endopeptidase activity"/>
    <property type="evidence" value="ECO:0007669"/>
    <property type="project" value="UniProtKB-ARBA"/>
</dbReference>
<feature type="transmembrane region" description="Helical" evidence="1">
    <location>
        <begin position="210"/>
        <end position="235"/>
    </location>
</feature>
<keyword evidence="1" id="KW-0472">Membrane</keyword>
<evidence type="ECO:0000259" key="2">
    <source>
        <dbReference type="Pfam" id="PF02517"/>
    </source>
</evidence>
<feature type="transmembrane region" description="Helical" evidence="1">
    <location>
        <begin position="179"/>
        <end position="198"/>
    </location>
</feature>
<dbReference type="PANTHER" id="PTHR36435">
    <property type="entry name" value="SLR1288 PROTEIN"/>
    <property type="match status" value="1"/>
</dbReference>
<proteinExistence type="predicted"/>
<dbReference type="Proteomes" id="UP000583800">
    <property type="component" value="Unassembled WGS sequence"/>
</dbReference>
<gene>
    <name evidence="3" type="ORF">FHU36_001392</name>
</gene>
<feature type="transmembrane region" description="Helical" evidence="1">
    <location>
        <begin position="145"/>
        <end position="167"/>
    </location>
</feature>
<dbReference type="RefSeq" id="WP_185082931.1">
    <property type="nucleotide sequence ID" value="NZ_JACHJB010000001.1"/>
</dbReference>
<protein>
    <recommendedName>
        <fullName evidence="2">CAAX prenyl protease 2/Lysostaphin resistance protein A-like domain-containing protein</fullName>
    </recommendedName>
</protein>
<dbReference type="PANTHER" id="PTHR36435:SF1">
    <property type="entry name" value="CAAX AMINO TERMINAL PROTEASE FAMILY PROTEIN"/>
    <property type="match status" value="1"/>
</dbReference>